<gene>
    <name evidence="1" type="ORF">TrLO_g1976</name>
</gene>
<protein>
    <submittedName>
        <fullName evidence="1">Uncharacterized protein</fullName>
    </submittedName>
</protein>
<name>A0A9W7CF50_9STRA</name>
<sequence length="78" mass="8704">MLWKCRFQEPFDVSLSVRTEASSAAIAPSRRFMDHQYVQELISGYVYAAVATLALQAPLTSIFPTISDKITSDGENFD</sequence>
<dbReference type="AlphaFoldDB" id="A0A9W7CF50"/>
<keyword evidence="2" id="KW-1185">Reference proteome</keyword>
<dbReference type="EMBL" id="BRXW01000076">
    <property type="protein sequence ID" value="GMI04633.1"/>
    <property type="molecule type" value="Genomic_DNA"/>
</dbReference>
<reference evidence="2" key="1">
    <citation type="journal article" date="2023" name="Commun. Biol.">
        <title>Genome analysis of Parmales, the sister group of diatoms, reveals the evolutionary specialization of diatoms from phago-mixotrophs to photoautotrophs.</title>
        <authorList>
            <person name="Ban H."/>
            <person name="Sato S."/>
            <person name="Yoshikawa S."/>
            <person name="Yamada K."/>
            <person name="Nakamura Y."/>
            <person name="Ichinomiya M."/>
            <person name="Sato N."/>
            <person name="Blanc-Mathieu R."/>
            <person name="Endo H."/>
            <person name="Kuwata A."/>
            <person name="Ogata H."/>
        </authorList>
    </citation>
    <scope>NUCLEOTIDE SEQUENCE [LARGE SCALE GENOMIC DNA]</scope>
    <source>
        <strain evidence="2">NIES 3700</strain>
    </source>
</reference>
<evidence type="ECO:0000313" key="2">
    <source>
        <dbReference type="Proteomes" id="UP001165122"/>
    </source>
</evidence>
<comment type="caution">
    <text evidence="1">The sequence shown here is derived from an EMBL/GenBank/DDBJ whole genome shotgun (WGS) entry which is preliminary data.</text>
</comment>
<dbReference type="Proteomes" id="UP001165122">
    <property type="component" value="Unassembled WGS sequence"/>
</dbReference>
<evidence type="ECO:0000313" key="1">
    <source>
        <dbReference type="EMBL" id="GMI04633.1"/>
    </source>
</evidence>
<accession>A0A9W7CF50</accession>
<proteinExistence type="predicted"/>
<organism evidence="1 2">
    <name type="scientific">Triparma laevis f. longispina</name>
    <dbReference type="NCBI Taxonomy" id="1714387"/>
    <lineage>
        <taxon>Eukaryota</taxon>
        <taxon>Sar</taxon>
        <taxon>Stramenopiles</taxon>
        <taxon>Ochrophyta</taxon>
        <taxon>Bolidophyceae</taxon>
        <taxon>Parmales</taxon>
        <taxon>Triparmaceae</taxon>
        <taxon>Triparma</taxon>
    </lineage>
</organism>